<keyword evidence="11" id="KW-1185">Reference proteome</keyword>
<comment type="function">
    <text evidence="6">Presumably involved in the processing and regular turnover of intracellular proteins. Catalyzes the removal of unsubstituted N-terminal amino acids from various peptides.</text>
</comment>
<evidence type="ECO:0000259" key="9">
    <source>
        <dbReference type="Pfam" id="PF00883"/>
    </source>
</evidence>
<keyword evidence="3" id="KW-0645">Protease</keyword>
<gene>
    <name evidence="10" type="ORF">SAMN06272737_13920</name>
</gene>
<evidence type="ECO:0000256" key="2">
    <source>
        <dbReference type="ARBA" id="ARBA00022438"/>
    </source>
</evidence>
<dbReference type="GO" id="GO:0030145">
    <property type="term" value="F:manganese ion binding"/>
    <property type="evidence" value="ECO:0007669"/>
    <property type="project" value="InterPro"/>
</dbReference>
<evidence type="ECO:0000256" key="3">
    <source>
        <dbReference type="ARBA" id="ARBA00022670"/>
    </source>
</evidence>
<proteinExistence type="inferred from homology"/>
<dbReference type="InterPro" id="IPR000819">
    <property type="entry name" value="Peptidase_M17_C"/>
</dbReference>
<evidence type="ECO:0000256" key="6">
    <source>
        <dbReference type="ARBA" id="ARBA00049972"/>
    </source>
</evidence>
<sequence length="475" mass="48170">MSGPARDRAAEIDAAITAVTGTGPVTVDTGGAPRRVRFEHAPQPVPAESWLPFTGRAGELAVAGDTLRVGLGARGAMDPGSPSAIESARTAALAAGGCLTGGDVEVRVPEGCAELVAALVDGLAAGCRAAQPVRLLLPADHLADARRGLLAAAVARLAAALVSAPANLLTPHHAAEWAGEIADRAGLDCTVLGPEELVAQGFGGLAAIGAGSVNGPRLVRLRYSVPGGGPVLALVGKGITFDSGGLSLKSPAAMQSMRLDVAGAATVLAVMAGLRAAGCPISVQAVLPFAENLPGPGAMRPGDVVTAWNGTEVQLLDLDFEGRVVLADALALAAADRPDLLVDLATLTYQAEIALGPDIAAVLGRDDAAVEQLLAAASAAGEPMWRLPWAARYADQVRTSSGVRNHPLHDSGRALTAALFLGEFVPRDVPWVHCDMTGPAWRGDASRDGGTGFGARTLLTLTERMAVRPASTGQP</sequence>
<dbReference type="PRINTS" id="PR00481">
    <property type="entry name" value="LAMNOPPTDASE"/>
</dbReference>
<dbReference type="EMBL" id="FZNO01000039">
    <property type="protein sequence ID" value="SNR91848.1"/>
    <property type="molecule type" value="Genomic_DNA"/>
</dbReference>
<evidence type="ECO:0000256" key="8">
    <source>
        <dbReference type="ARBA" id="ARBA00050061"/>
    </source>
</evidence>
<dbReference type="PANTHER" id="PTHR11963">
    <property type="entry name" value="LEUCINE AMINOPEPTIDASE-RELATED"/>
    <property type="match status" value="1"/>
</dbReference>
<dbReference type="GO" id="GO:0070006">
    <property type="term" value="F:metalloaminopeptidase activity"/>
    <property type="evidence" value="ECO:0007669"/>
    <property type="project" value="InterPro"/>
</dbReference>
<dbReference type="Pfam" id="PF00883">
    <property type="entry name" value="Peptidase_M17"/>
    <property type="match status" value="1"/>
</dbReference>
<dbReference type="Gene3D" id="3.40.630.10">
    <property type="entry name" value="Zn peptidases"/>
    <property type="match status" value="1"/>
</dbReference>
<evidence type="ECO:0000313" key="10">
    <source>
        <dbReference type="EMBL" id="SNR91848.1"/>
    </source>
</evidence>
<dbReference type="OrthoDB" id="9809354at2"/>
<protein>
    <recommendedName>
        <fullName evidence="7">Probable cytosol aminopeptidase</fullName>
    </recommendedName>
    <alternativeName>
        <fullName evidence="8">Leucine aminopeptidase</fullName>
    </alternativeName>
    <alternativeName>
        <fullName evidence="5">Leucyl aminopeptidase</fullName>
    </alternativeName>
</protein>
<evidence type="ECO:0000256" key="4">
    <source>
        <dbReference type="ARBA" id="ARBA00022801"/>
    </source>
</evidence>
<dbReference type="GO" id="GO:0006508">
    <property type="term" value="P:proteolysis"/>
    <property type="evidence" value="ECO:0007669"/>
    <property type="project" value="UniProtKB-KW"/>
</dbReference>
<dbReference type="InterPro" id="IPR011356">
    <property type="entry name" value="Leucine_aapep/pepB"/>
</dbReference>
<reference evidence="10 11" key="1">
    <citation type="submission" date="2017-06" db="EMBL/GenBank/DDBJ databases">
        <authorList>
            <person name="Kim H.J."/>
            <person name="Triplett B.A."/>
        </authorList>
    </citation>
    <scope>NUCLEOTIDE SEQUENCE [LARGE SCALE GENOMIC DNA]</scope>
    <source>
        <strain evidence="10 11">DSM 44272</strain>
    </source>
</reference>
<dbReference type="RefSeq" id="WP_089338805.1">
    <property type="nucleotide sequence ID" value="NZ_FZNO01000039.1"/>
</dbReference>
<feature type="domain" description="Cytosol aminopeptidase" evidence="9">
    <location>
        <begin position="157"/>
        <end position="458"/>
    </location>
</feature>
<evidence type="ECO:0000256" key="1">
    <source>
        <dbReference type="ARBA" id="ARBA00009528"/>
    </source>
</evidence>
<dbReference type="Proteomes" id="UP000198403">
    <property type="component" value="Unassembled WGS sequence"/>
</dbReference>
<organism evidence="10 11">
    <name type="scientific">Blastococcus mobilis</name>
    <dbReference type="NCBI Taxonomy" id="1938746"/>
    <lineage>
        <taxon>Bacteria</taxon>
        <taxon>Bacillati</taxon>
        <taxon>Actinomycetota</taxon>
        <taxon>Actinomycetes</taxon>
        <taxon>Geodermatophilales</taxon>
        <taxon>Geodermatophilaceae</taxon>
        <taxon>Blastococcus</taxon>
    </lineage>
</organism>
<name>A0A239A9U1_9ACTN</name>
<dbReference type="GO" id="GO:0005737">
    <property type="term" value="C:cytoplasm"/>
    <property type="evidence" value="ECO:0007669"/>
    <property type="project" value="InterPro"/>
</dbReference>
<accession>A0A239A9U1</accession>
<dbReference type="PANTHER" id="PTHR11963:SF23">
    <property type="entry name" value="CYTOSOL AMINOPEPTIDASE"/>
    <property type="match status" value="1"/>
</dbReference>
<evidence type="ECO:0000256" key="5">
    <source>
        <dbReference type="ARBA" id="ARBA00033172"/>
    </source>
</evidence>
<evidence type="ECO:0000313" key="11">
    <source>
        <dbReference type="Proteomes" id="UP000198403"/>
    </source>
</evidence>
<dbReference type="AlphaFoldDB" id="A0A239A9U1"/>
<keyword evidence="2 10" id="KW-0031">Aminopeptidase</keyword>
<evidence type="ECO:0000256" key="7">
    <source>
        <dbReference type="ARBA" id="ARBA00050021"/>
    </source>
</evidence>
<keyword evidence="4" id="KW-0378">Hydrolase</keyword>
<comment type="similarity">
    <text evidence="1">Belongs to the peptidase M17 family.</text>
</comment>
<dbReference type="SUPFAM" id="SSF53187">
    <property type="entry name" value="Zn-dependent exopeptidases"/>
    <property type="match status" value="1"/>
</dbReference>